<dbReference type="InterPro" id="IPR018076">
    <property type="entry name" value="T2SS_GspF_dom"/>
</dbReference>
<evidence type="ECO:0000256" key="6">
    <source>
        <dbReference type="ARBA" id="ARBA00022692"/>
    </source>
</evidence>
<dbReference type="OrthoDB" id="9805682at2"/>
<evidence type="ECO:0000256" key="3">
    <source>
        <dbReference type="ARBA" id="ARBA00022448"/>
    </source>
</evidence>
<evidence type="ECO:0000313" key="12">
    <source>
        <dbReference type="EMBL" id="TCJ16674.1"/>
    </source>
</evidence>
<gene>
    <name evidence="12" type="ORF">E0L93_08025</name>
</gene>
<keyword evidence="4" id="KW-1003">Cell membrane</keyword>
<dbReference type="PROSITE" id="PS00874">
    <property type="entry name" value="T2SP_F"/>
    <property type="match status" value="1"/>
</dbReference>
<keyword evidence="7 10" id="KW-1133">Transmembrane helix</keyword>
<dbReference type="PRINTS" id="PR00812">
    <property type="entry name" value="BCTERIALGSPF"/>
</dbReference>
<feature type="domain" description="Type II secretion system protein GspF" evidence="11">
    <location>
        <begin position="67"/>
        <end position="190"/>
    </location>
</feature>
<keyword evidence="8 10" id="KW-0472">Membrane</keyword>
<dbReference type="FunFam" id="1.20.81.30:FF:000001">
    <property type="entry name" value="Type II secretion system protein F"/>
    <property type="match status" value="2"/>
</dbReference>
<evidence type="ECO:0000256" key="5">
    <source>
        <dbReference type="ARBA" id="ARBA00022519"/>
    </source>
</evidence>
<dbReference type="EMBL" id="SKBU01000015">
    <property type="protein sequence ID" value="TCJ16674.1"/>
    <property type="molecule type" value="Genomic_DNA"/>
</dbReference>
<dbReference type="Proteomes" id="UP000295244">
    <property type="component" value="Unassembled WGS sequence"/>
</dbReference>
<accession>A0A4R1BHL2</accession>
<dbReference type="AlphaFoldDB" id="A0A4R1BHL2"/>
<dbReference type="InterPro" id="IPR042094">
    <property type="entry name" value="T2SS_GspF_sf"/>
</dbReference>
<comment type="subcellular location">
    <subcellularLocation>
        <location evidence="1">Cell inner membrane</location>
        <topology evidence="1">Multi-pass membrane protein</topology>
    </subcellularLocation>
    <subcellularLocation>
        <location evidence="9">Cell membrane</location>
        <topology evidence="9">Multi-pass membrane protein</topology>
    </subcellularLocation>
</comment>
<reference evidence="12 13" key="1">
    <citation type="submission" date="2019-03" db="EMBL/GenBank/DDBJ databases">
        <title>Whole genome sequence of a novel Rubrobacter taiwanensis strain, isolated from Yellowstone National Park.</title>
        <authorList>
            <person name="Freed S."/>
            <person name="Ramaley R.F."/>
            <person name="Kyndt J.A."/>
        </authorList>
    </citation>
    <scope>NUCLEOTIDE SEQUENCE [LARGE SCALE GENOMIC DNA]</scope>
    <source>
        <strain evidence="12 13">Yellowstone</strain>
    </source>
</reference>
<protein>
    <submittedName>
        <fullName evidence="12">Type II secretion system F family protein</fullName>
    </submittedName>
</protein>
<evidence type="ECO:0000313" key="13">
    <source>
        <dbReference type="Proteomes" id="UP000295244"/>
    </source>
</evidence>
<evidence type="ECO:0000256" key="1">
    <source>
        <dbReference type="ARBA" id="ARBA00004429"/>
    </source>
</evidence>
<keyword evidence="6 9" id="KW-0812">Transmembrane</keyword>
<evidence type="ECO:0000256" key="10">
    <source>
        <dbReference type="SAM" id="Phobius"/>
    </source>
</evidence>
<evidence type="ECO:0000256" key="4">
    <source>
        <dbReference type="ARBA" id="ARBA00022475"/>
    </source>
</evidence>
<dbReference type="PANTHER" id="PTHR30012">
    <property type="entry name" value="GENERAL SECRETION PATHWAY PROTEIN"/>
    <property type="match status" value="1"/>
</dbReference>
<dbReference type="Pfam" id="PF00482">
    <property type="entry name" value="T2SSF"/>
    <property type="match status" value="2"/>
</dbReference>
<dbReference type="InterPro" id="IPR001992">
    <property type="entry name" value="T2SS_GspF/T4SS_PilC_CS"/>
</dbReference>
<keyword evidence="13" id="KW-1185">Reference proteome</keyword>
<dbReference type="GO" id="GO:0015628">
    <property type="term" value="P:protein secretion by the type II secretion system"/>
    <property type="evidence" value="ECO:0007669"/>
    <property type="project" value="TreeGrafter"/>
</dbReference>
<dbReference type="RefSeq" id="WP_132690747.1">
    <property type="nucleotide sequence ID" value="NZ_SKBU01000015.1"/>
</dbReference>
<comment type="caution">
    <text evidence="12">The sequence shown here is derived from an EMBL/GenBank/DDBJ whole genome shotgun (WGS) entry which is preliminary data.</text>
</comment>
<organism evidence="12 13">
    <name type="scientific">Rubrobacter taiwanensis</name>
    <dbReference type="NCBI Taxonomy" id="185139"/>
    <lineage>
        <taxon>Bacteria</taxon>
        <taxon>Bacillati</taxon>
        <taxon>Actinomycetota</taxon>
        <taxon>Rubrobacteria</taxon>
        <taxon>Rubrobacterales</taxon>
        <taxon>Rubrobacteraceae</taxon>
        <taxon>Rubrobacter</taxon>
    </lineage>
</organism>
<dbReference type="InterPro" id="IPR003004">
    <property type="entry name" value="GspF/PilC"/>
</dbReference>
<evidence type="ECO:0000259" key="11">
    <source>
        <dbReference type="Pfam" id="PF00482"/>
    </source>
</evidence>
<feature type="domain" description="Type II secretion system protein GspF" evidence="11">
    <location>
        <begin position="272"/>
        <end position="394"/>
    </location>
</feature>
<evidence type="ECO:0000256" key="9">
    <source>
        <dbReference type="RuleBase" id="RU003923"/>
    </source>
</evidence>
<evidence type="ECO:0000256" key="7">
    <source>
        <dbReference type="ARBA" id="ARBA00022989"/>
    </source>
</evidence>
<evidence type="ECO:0000256" key="8">
    <source>
        <dbReference type="ARBA" id="ARBA00023136"/>
    </source>
</evidence>
<sequence>MATFTYKARDRQGTVLKSTLEAEDATAAVAALRRRGLLVIDISEQGLGQRDVLEPFRRIKLQDTVVFTRQFATMINAGLPIVRSLYILSEQTENEKLRNVIIAVRKDIEEGVALSDALAKHPEVFSRLYVEMVRAGEAGGILDGVLLRIASQLEKDQELRRKVKSAMAYPTVVLVLAVLAASFMLIFIVPIFARMFEDLGGTLPLPTRIAMGLSDLLTSVFGFLIYAGMGFGVYLFLRWRKTEKGRRTVDPVMLRLPVRIGDIIRKVALARFARTLGTLSAAGVPILQAIEVTATSSGNWVVERALLKSREAIQEGLPIYKPLEEEPVFPPMVTRMIAVGEETGDLDGMLAKIAEFYESEVEASVKALTSIIEPLMIVVVGGIVGGIIIAMYLPMFQIFELIE</sequence>
<dbReference type="Gene3D" id="1.20.81.30">
    <property type="entry name" value="Type II secretion system (T2SS), domain F"/>
    <property type="match status" value="2"/>
</dbReference>
<comment type="similarity">
    <text evidence="2 9">Belongs to the GSP F family.</text>
</comment>
<evidence type="ECO:0000256" key="2">
    <source>
        <dbReference type="ARBA" id="ARBA00005745"/>
    </source>
</evidence>
<keyword evidence="3 9" id="KW-0813">Transport</keyword>
<keyword evidence="5" id="KW-0997">Cell inner membrane</keyword>
<dbReference type="GO" id="GO:0005886">
    <property type="term" value="C:plasma membrane"/>
    <property type="evidence" value="ECO:0007669"/>
    <property type="project" value="UniProtKB-SubCell"/>
</dbReference>
<feature type="transmembrane region" description="Helical" evidence="10">
    <location>
        <begin position="167"/>
        <end position="196"/>
    </location>
</feature>
<name>A0A4R1BHL2_9ACTN</name>
<dbReference type="PANTHER" id="PTHR30012:SF7">
    <property type="entry name" value="PROTEIN TRANSPORT PROTEIN HOFC HOMOLOG"/>
    <property type="match status" value="1"/>
</dbReference>
<feature type="transmembrane region" description="Helical" evidence="10">
    <location>
        <begin position="216"/>
        <end position="237"/>
    </location>
</feature>
<proteinExistence type="inferred from homology"/>
<feature type="transmembrane region" description="Helical" evidence="10">
    <location>
        <begin position="375"/>
        <end position="399"/>
    </location>
</feature>